<accession>A0A1J1DXS7</accession>
<dbReference type="SUPFAM" id="SSF52540">
    <property type="entry name" value="P-loop containing nucleoside triphosphate hydrolases"/>
    <property type="match status" value="1"/>
</dbReference>
<gene>
    <name evidence="2" type="ORF">RSDT_0382</name>
</gene>
<dbReference type="KEGG" id="dtr:RSDT_0382"/>
<evidence type="ECO:0000259" key="1">
    <source>
        <dbReference type="Pfam" id="PF12705"/>
    </source>
</evidence>
<keyword evidence="3" id="KW-1185">Reference proteome</keyword>
<dbReference type="AlphaFoldDB" id="A0A1J1DXS7"/>
<dbReference type="Pfam" id="PF12705">
    <property type="entry name" value="PDDEXK_1"/>
    <property type="match status" value="1"/>
</dbReference>
<reference evidence="2 3" key="1">
    <citation type="journal article" date="2017" name="ISME J.">
        <title>Genome of 'Ca. Desulfovibrio trichonymphae', an H2-oxidizing bacterium in a tripartite symbiotic system within a protist cell in the termite gut.</title>
        <authorList>
            <person name="Kuwahara H."/>
            <person name="Yuki M."/>
            <person name="Izawa K."/>
            <person name="Ohkuma M."/>
            <person name="Hongoh Y."/>
        </authorList>
    </citation>
    <scope>NUCLEOTIDE SEQUENCE [LARGE SCALE GENOMIC DNA]</scope>
    <source>
        <strain evidence="2 3">Rs-N31</strain>
    </source>
</reference>
<evidence type="ECO:0000313" key="2">
    <source>
        <dbReference type="EMBL" id="BAV91894.1"/>
    </source>
</evidence>
<sequence length="973" mass="108012">MTAKPPFLLFPLQRPFLPDLKEMLAKLTAGRPGSALLIVPHNRPWRYLQHLYGREKTPRLLPKVMTIAEMTGIWRNAAADVPLHTAGLLDQIALLHACVQHLGKEDTKIAGRFARMDMSLFLPWGLRLASLLEELFRQNVEAADITHAEAEAGETAAALLEALGRISAAYLAALEQRGWTTPGLDCRIAARHSATIPHLLAPGEGKTILAAGFFILTGTENTLLHSLWQAGAHICLHTDAGLATGNAAHWSCAEHAAWLRRWKAQAKPAVNAALEEITHRPSFSFFAGYDCHSQLEVLREKLAAGQYALSTAIVLPDSALLMPTLHHLPDKDVNVSMGYPLARSALCRLIQALFEMQTNRSKDGRCYWRHLRRILRHPYLNMLPVATDDEKPRSLREALRSLEALVMAGGRFVDLTSVVRECCATLPAAASELLDAVMRVMSSPLEAARTTADIADWLCGVCNFLITRGGEVWRHFPLDAEAMYRLVQHTAPMLRQTCLAQTPFPAATLHTITRHIIEQERVPFEAEPIAGIQVIGMLETRLLHFDHVFIVDATEDKLPGNPTHDPLLPDSLRAALGLPDAHEHGRATAYAFYRLCAGAAEVHFFWQEGVRDSPLLFGKKSRSRFVEQLLWEEEQRRGKLLEPGEAPLAAAACTAYATQNARKNLARNARLDAALRELTRVPLYASLLDVYLHCPLRFAWQYLYKIKPRQTISEGDDPPAVGECLHKALHAVYLPWLGKTVHTGDISAQRARKCFYKALEHADLQRLLPADSCLMLESAAPLRLKRFLEKQPDSVTILALEHKLSARLLLAGREYDFTGILDRLDRRDGLLVVVDYKTGQVRKPDGSLWSDAVFFDRAARLCASATAMDAAEADTMMEELRTRLPSVQLPCYLAMLDAKKSDPVGDALYVNLGMDGAEIPLLGDLADEERALALRYCTQTLALVLHCLENAETFPASPDKHCSWCPYASLCGS</sequence>
<dbReference type="Proteomes" id="UP000242645">
    <property type="component" value="Chromosome"/>
</dbReference>
<dbReference type="Gene3D" id="3.90.320.10">
    <property type="match status" value="1"/>
</dbReference>
<dbReference type="InterPro" id="IPR038726">
    <property type="entry name" value="PDDEXK_AddAB-type"/>
</dbReference>
<dbReference type="InterPro" id="IPR027417">
    <property type="entry name" value="P-loop_NTPase"/>
</dbReference>
<evidence type="ECO:0000313" key="3">
    <source>
        <dbReference type="Proteomes" id="UP000242645"/>
    </source>
</evidence>
<feature type="domain" description="PD-(D/E)XK endonuclease-like" evidence="1">
    <location>
        <begin position="686"/>
        <end position="971"/>
    </location>
</feature>
<dbReference type="InterPro" id="IPR011604">
    <property type="entry name" value="PDDEXK-like_dom_sf"/>
</dbReference>
<dbReference type="RefSeq" id="WP_096399421.1">
    <property type="nucleotide sequence ID" value="NZ_AP017368.1"/>
</dbReference>
<protein>
    <submittedName>
        <fullName evidence="2">AddB-like putative DNA repair protein</fullName>
    </submittedName>
</protein>
<dbReference type="OrthoDB" id="9766257at2"/>
<dbReference type="EMBL" id="AP017368">
    <property type="protein sequence ID" value="BAV91894.1"/>
    <property type="molecule type" value="Genomic_DNA"/>
</dbReference>
<name>A0A1J1DXS7_9BACT</name>
<proteinExistence type="predicted"/>
<organism evidence="2 3">
    <name type="scientific">Candidatus Desulfovibrio trichonymphae</name>
    <dbReference type="NCBI Taxonomy" id="1725232"/>
    <lineage>
        <taxon>Bacteria</taxon>
        <taxon>Pseudomonadati</taxon>
        <taxon>Thermodesulfobacteriota</taxon>
        <taxon>Desulfovibrionia</taxon>
        <taxon>Desulfovibrionales</taxon>
        <taxon>Desulfovibrionaceae</taxon>
        <taxon>Desulfovibrio</taxon>
    </lineage>
</organism>